<reference evidence="5" key="2">
    <citation type="journal article" date="2021" name="Microbiome">
        <title>Successional dynamics and alternative stable states in a saline activated sludge microbial community over 9 years.</title>
        <authorList>
            <person name="Wang Y."/>
            <person name="Ye J."/>
            <person name="Ju F."/>
            <person name="Liu L."/>
            <person name="Boyd J.A."/>
            <person name="Deng Y."/>
            <person name="Parks D.H."/>
            <person name="Jiang X."/>
            <person name="Yin X."/>
            <person name="Woodcroft B.J."/>
            <person name="Tyson G.W."/>
            <person name="Hugenholtz P."/>
            <person name="Polz M.F."/>
            <person name="Zhang T."/>
        </authorList>
    </citation>
    <scope>NUCLEOTIDE SEQUENCE</scope>
    <source>
        <strain evidence="5">HKST-UBA02</strain>
    </source>
</reference>
<dbReference type="Gene3D" id="3.40.50.620">
    <property type="entry name" value="HUPs"/>
    <property type="match status" value="1"/>
</dbReference>
<evidence type="ECO:0000313" key="5">
    <source>
        <dbReference type="EMBL" id="MCA9755479.1"/>
    </source>
</evidence>
<reference evidence="5" key="1">
    <citation type="submission" date="2020-04" db="EMBL/GenBank/DDBJ databases">
        <authorList>
            <person name="Zhang T."/>
        </authorList>
    </citation>
    <scope>NUCLEOTIDE SEQUENCE</scope>
    <source>
        <strain evidence="5">HKST-UBA02</strain>
    </source>
</reference>
<protein>
    <submittedName>
        <fullName evidence="5">Universal stress protein</fullName>
    </submittedName>
</protein>
<evidence type="ECO:0000259" key="4">
    <source>
        <dbReference type="Pfam" id="PF00582"/>
    </source>
</evidence>
<evidence type="ECO:0000256" key="2">
    <source>
        <dbReference type="ARBA" id="ARBA00022741"/>
    </source>
</evidence>
<dbReference type="AlphaFoldDB" id="A0A956SDP6"/>
<name>A0A956SDP6_UNCEI</name>
<gene>
    <name evidence="5" type="ORF">KDA27_06735</name>
</gene>
<dbReference type="EMBL" id="JAGQHS010000023">
    <property type="protein sequence ID" value="MCA9755479.1"/>
    <property type="molecule type" value="Genomic_DNA"/>
</dbReference>
<dbReference type="PANTHER" id="PTHR46268:SF27">
    <property type="entry name" value="UNIVERSAL STRESS PROTEIN RV2623"/>
    <property type="match status" value="1"/>
</dbReference>
<dbReference type="Pfam" id="PF00582">
    <property type="entry name" value="Usp"/>
    <property type="match status" value="1"/>
</dbReference>
<evidence type="ECO:0000256" key="1">
    <source>
        <dbReference type="ARBA" id="ARBA00008791"/>
    </source>
</evidence>
<dbReference type="InterPro" id="IPR006015">
    <property type="entry name" value="Universal_stress_UspA"/>
</dbReference>
<evidence type="ECO:0000313" key="6">
    <source>
        <dbReference type="Proteomes" id="UP000739538"/>
    </source>
</evidence>
<dbReference type="CDD" id="cd00293">
    <property type="entry name" value="USP-like"/>
    <property type="match status" value="1"/>
</dbReference>
<organism evidence="5 6">
    <name type="scientific">Eiseniibacteriota bacterium</name>
    <dbReference type="NCBI Taxonomy" id="2212470"/>
    <lineage>
        <taxon>Bacteria</taxon>
        <taxon>Candidatus Eiseniibacteriota</taxon>
    </lineage>
</organism>
<keyword evidence="3" id="KW-0067">ATP-binding</keyword>
<dbReference type="PANTHER" id="PTHR46268">
    <property type="entry name" value="STRESS RESPONSE PROTEIN NHAX"/>
    <property type="match status" value="1"/>
</dbReference>
<dbReference type="Proteomes" id="UP000739538">
    <property type="component" value="Unassembled WGS sequence"/>
</dbReference>
<comment type="similarity">
    <text evidence="1">Belongs to the universal stress protein A family.</text>
</comment>
<accession>A0A956SDP6</accession>
<dbReference type="GO" id="GO:0005524">
    <property type="term" value="F:ATP binding"/>
    <property type="evidence" value="ECO:0007669"/>
    <property type="project" value="UniProtKB-KW"/>
</dbReference>
<proteinExistence type="inferred from homology"/>
<keyword evidence="2" id="KW-0547">Nucleotide-binding</keyword>
<sequence length="170" mass="18727">MLPKVETILYCTQMGPNSSYVFRHAYSLAKDLPAKIVVLHVLERLTRTQKAFVEGYSGQGTLEDILARATEEAHVRIPKRIEEFCSKENVEGDWHDVVKDVVVVHGHAAETILEQVEATQADLVVIGASADSSLLERLTGNTAQKVIRSCPVPVITVQVPEGHQDLTIDS</sequence>
<dbReference type="InterPro" id="IPR006016">
    <property type="entry name" value="UspA"/>
</dbReference>
<feature type="domain" description="UspA" evidence="4">
    <location>
        <begin position="6"/>
        <end position="157"/>
    </location>
</feature>
<dbReference type="SUPFAM" id="SSF52402">
    <property type="entry name" value="Adenine nucleotide alpha hydrolases-like"/>
    <property type="match status" value="1"/>
</dbReference>
<comment type="caution">
    <text evidence="5">The sequence shown here is derived from an EMBL/GenBank/DDBJ whole genome shotgun (WGS) entry which is preliminary data.</text>
</comment>
<dbReference type="InterPro" id="IPR014729">
    <property type="entry name" value="Rossmann-like_a/b/a_fold"/>
</dbReference>
<dbReference type="PRINTS" id="PR01438">
    <property type="entry name" value="UNVRSLSTRESS"/>
</dbReference>
<evidence type="ECO:0000256" key="3">
    <source>
        <dbReference type="ARBA" id="ARBA00022840"/>
    </source>
</evidence>